<reference evidence="8 9" key="1">
    <citation type="submission" date="2020-08" db="EMBL/GenBank/DDBJ databases">
        <title>Sequencing the genomes of 1000 actinobacteria strains.</title>
        <authorList>
            <person name="Klenk H.-P."/>
        </authorList>
    </citation>
    <scope>NUCLEOTIDE SEQUENCE [LARGE SCALE GENOMIC DNA]</scope>
    <source>
        <strain evidence="8 9">DSM 44593</strain>
    </source>
</reference>
<dbReference type="GO" id="GO:0071949">
    <property type="term" value="F:FAD binding"/>
    <property type="evidence" value="ECO:0007669"/>
    <property type="project" value="InterPro"/>
</dbReference>
<feature type="region of interest" description="Disordered" evidence="6">
    <location>
        <begin position="378"/>
        <end position="416"/>
    </location>
</feature>
<gene>
    <name evidence="8" type="ORF">HNR25_000685</name>
</gene>
<evidence type="ECO:0000256" key="1">
    <source>
        <dbReference type="ARBA" id="ARBA00001974"/>
    </source>
</evidence>
<keyword evidence="3" id="KW-0274">FAD</keyword>
<dbReference type="PANTHER" id="PTHR13789:SF318">
    <property type="entry name" value="GERANYLGERANYL DIPHOSPHATE REDUCTASE"/>
    <property type="match status" value="1"/>
</dbReference>
<dbReference type="SUPFAM" id="SSF54373">
    <property type="entry name" value="FAD-linked reductases, C-terminal domain"/>
    <property type="match status" value="1"/>
</dbReference>
<dbReference type="EC" id="1.14.13.1" evidence="8"/>
<organism evidence="8 9">
    <name type="scientific">Streptomonospora salina</name>
    <dbReference type="NCBI Taxonomy" id="104205"/>
    <lineage>
        <taxon>Bacteria</taxon>
        <taxon>Bacillati</taxon>
        <taxon>Actinomycetota</taxon>
        <taxon>Actinomycetes</taxon>
        <taxon>Streptosporangiales</taxon>
        <taxon>Nocardiopsidaceae</taxon>
        <taxon>Streptomonospora</taxon>
    </lineage>
</organism>
<keyword evidence="2" id="KW-0285">Flavoprotein</keyword>
<evidence type="ECO:0000313" key="8">
    <source>
        <dbReference type="EMBL" id="MBB5996934.1"/>
    </source>
</evidence>
<dbReference type="AlphaFoldDB" id="A0A841E392"/>
<dbReference type="InterPro" id="IPR036188">
    <property type="entry name" value="FAD/NAD-bd_sf"/>
</dbReference>
<dbReference type="SUPFAM" id="SSF51905">
    <property type="entry name" value="FAD/NAD(P)-binding domain"/>
    <property type="match status" value="1"/>
</dbReference>
<name>A0A841E392_9ACTN</name>
<dbReference type="GO" id="GO:0018658">
    <property type="term" value="F:salicylate 1-monooxygenase activity"/>
    <property type="evidence" value="ECO:0007669"/>
    <property type="project" value="UniProtKB-EC"/>
</dbReference>
<evidence type="ECO:0000256" key="3">
    <source>
        <dbReference type="ARBA" id="ARBA00022827"/>
    </source>
</evidence>
<keyword evidence="5" id="KW-0503">Monooxygenase</keyword>
<dbReference type="PANTHER" id="PTHR13789">
    <property type="entry name" value="MONOOXYGENASE"/>
    <property type="match status" value="1"/>
</dbReference>
<comment type="cofactor">
    <cofactor evidence="1">
        <name>FAD</name>
        <dbReference type="ChEBI" id="CHEBI:57692"/>
    </cofactor>
</comment>
<evidence type="ECO:0000256" key="2">
    <source>
        <dbReference type="ARBA" id="ARBA00022630"/>
    </source>
</evidence>
<evidence type="ECO:0000256" key="6">
    <source>
        <dbReference type="SAM" id="MobiDB-lite"/>
    </source>
</evidence>
<feature type="domain" description="FAD-binding" evidence="7">
    <location>
        <begin position="2"/>
        <end position="336"/>
    </location>
</feature>
<dbReference type="Proteomes" id="UP000578077">
    <property type="component" value="Unassembled WGS sequence"/>
</dbReference>
<dbReference type="Gene3D" id="3.50.50.60">
    <property type="entry name" value="FAD/NAD(P)-binding domain"/>
    <property type="match status" value="1"/>
</dbReference>
<comment type="caution">
    <text evidence="8">The sequence shown here is derived from an EMBL/GenBank/DDBJ whole genome shotgun (WGS) entry which is preliminary data.</text>
</comment>
<evidence type="ECO:0000313" key="9">
    <source>
        <dbReference type="Proteomes" id="UP000578077"/>
    </source>
</evidence>
<dbReference type="EMBL" id="JACHLY010000001">
    <property type="protein sequence ID" value="MBB5996934.1"/>
    <property type="molecule type" value="Genomic_DNA"/>
</dbReference>
<sequence length="416" mass="43657">MVIGAGIAGMSLAAALTRDGVPATVLEQAPGPTPDGVGVHLTPNALHPLRRLGLGRALERTGVRPASRDMLRWDDDRLLDSAPLGEEFAERYGASPLTLLCSDLHRALREAVPAGTVRYGRYATDLLEDSDGVTVRCSDGRQVHGDVAIGADGANSLVRSLLNTEHYRPPRRLLYRGLASASRAPEACGDARVRVWAGSDRYISCFPVAGGAQVSFTATVPAGADDPGSYTARDRVRDLAEAFDGWSSAALGLVAAAEWVGVWGVHDHAPVPVWNRGRVALAGAAAHPTLPFFEQAPNQAIEDAVILADRLRDATALSADRALADYVRTRRRRTDRLHAVTDGILAALRTSGERTPEAWAQAVARAEKANADAIYGCGPEEDGGGRPAAAEPTAGPAGAASGRSGAGAVHRVRPHG</sequence>
<keyword evidence="4 8" id="KW-0560">Oxidoreductase</keyword>
<dbReference type="InterPro" id="IPR050493">
    <property type="entry name" value="FAD-dep_Monooxygenase_BioMet"/>
</dbReference>
<dbReference type="RefSeq" id="WP_312862331.1">
    <property type="nucleotide sequence ID" value="NZ_BAABKT010000003.1"/>
</dbReference>
<protein>
    <submittedName>
        <fullName evidence="8">Salicylate hydroxylase</fullName>
        <ecNumber evidence="8">1.14.13.1</ecNumber>
    </submittedName>
</protein>
<feature type="compositionally biased region" description="Low complexity" evidence="6">
    <location>
        <begin position="387"/>
        <end position="408"/>
    </location>
</feature>
<accession>A0A841E392</accession>
<evidence type="ECO:0000259" key="7">
    <source>
        <dbReference type="Pfam" id="PF01494"/>
    </source>
</evidence>
<evidence type="ECO:0000256" key="4">
    <source>
        <dbReference type="ARBA" id="ARBA00023002"/>
    </source>
</evidence>
<proteinExistence type="predicted"/>
<dbReference type="InterPro" id="IPR002938">
    <property type="entry name" value="FAD-bd"/>
</dbReference>
<evidence type="ECO:0000256" key="5">
    <source>
        <dbReference type="ARBA" id="ARBA00023033"/>
    </source>
</evidence>
<keyword evidence="9" id="KW-1185">Reference proteome</keyword>
<dbReference type="Pfam" id="PF01494">
    <property type="entry name" value="FAD_binding_3"/>
    <property type="match status" value="1"/>
</dbReference>
<dbReference type="PRINTS" id="PR00420">
    <property type="entry name" value="RNGMNOXGNASE"/>
</dbReference>